<sequence length="140" mass="14715">MNQTSQQGGDDGAGGTPSEADLSARRDKLTRLLDERRRADEKVAAKQASGSTAGMAQAMKLSSEFMAGIAAGGMMGWLLDHWVGTSPFGLIVFLLLGFAAGVLNVLRATGQVAEQGQPYSREAAQKKVESRGADRDSGDK</sequence>
<reference evidence="4" key="1">
    <citation type="submission" date="2020-01" db="EMBL/GenBank/DDBJ databases">
        <authorList>
            <person name="Fang Y."/>
            <person name="Sun R."/>
            <person name="Nie L."/>
            <person name="He J."/>
            <person name="Hao L."/>
            <person name="Wang L."/>
            <person name="Su S."/>
            <person name="Lv E."/>
            <person name="Zhang Z."/>
            <person name="Xie R."/>
            <person name="Liu H."/>
        </authorList>
    </citation>
    <scope>NUCLEOTIDE SEQUENCE [LARGE SCALE GENOMIC DNA]</scope>
    <source>
        <strain evidence="4">XCT-53</strain>
    </source>
</reference>
<accession>A0A7X5F3R8</accession>
<comment type="caution">
    <text evidence="3">The sequence shown here is derived from an EMBL/GenBank/DDBJ whole genome shotgun (WGS) entry which is preliminary data.</text>
</comment>
<keyword evidence="2" id="KW-1133">Transmembrane helix</keyword>
<dbReference type="RefSeq" id="WP_161708738.1">
    <property type="nucleotide sequence ID" value="NZ_JAABLQ010000001.1"/>
</dbReference>
<gene>
    <name evidence="3" type="ORF">GWI72_11715</name>
</gene>
<feature type="transmembrane region" description="Helical" evidence="2">
    <location>
        <begin position="65"/>
        <end position="82"/>
    </location>
</feature>
<dbReference type="Proteomes" id="UP000586722">
    <property type="component" value="Unassembled WGS sequence"/>
</dbReference>
<keyword evidence="2" id="KW-0472">Membrane</keyword>
<protein>
    <submittedName>
        <fullName evidence="3">ATP F0F1 synthase subunit I</fullName>
    </submittedName>
</protein>
<feature type="region of interest" description="Disordered" evidence="1">
    <location>
        <begin position="115"/>
        <end position="140"/>
    </location>
</feature>
<feature type="transmembrane region" description="Helical" evidence="2">
    <location>
        <begin position="88"/>
        <end position="106"/>
    </location>
</feature>
<dbReference type="AlphaFoldDB" id="A0A7X5F3R8"/>
<evidence type="ECO:0000256" key="2">
    <source>
        <dbReference type="SAM" id="Phobius"/>
    </source>
</evidence>
<keyword evidence="2" id="KW-0812">Transmembrane</keyword>
<keyword evidence="4" id="KW-1185">Reference proteome</keyword>
<evidence type="ECO:0000256" key="1">
    <source>
        <dbReference type="SAM" id="MobiDB-lite"/>
    </source>
</evidence>
<evidence type="ECO:0000313" key="4">
    <source>
        <dbReference type="Proteomes" id="UP000586722"/>
    </source>
</evidence>
<feature type="region of interest" description="Disordered" evidence="1">
    <location>
        <begin position="1"/>
        <end position="53"/>
    </location>
</feature>
<proteinExistence type="predicted"/>
<dbReference type="Pfam" id="PF09527">
    <property type="entry name" value="ATPase_gene1"/>
    <property type="match status" value="1"/>
</dbReference>
<feature type="compositionally biased region" description="Basic and acidic residues" evidence="1">
    <location>
        <begin position="22"/>
        <end position="44"/>
    </location>
</feature>
<feature type="compositionally biased region" description="Basic and acidic residues" evidence="1">
    <location>
        <begin position="123"/>
        <end position="140"/>
    </location>
</feature>
<evidence type="ECO:0000313" key="3">
    <source>
        <dbReference type="EMBL" id="NBN78934.1"/>
    </source>
</evidence>
<dbReference type="InterPro" id="IPR032820">
    <property type="entry name" value="ATPase_put"/>
</dbReference>
<name>A0A7X5F3R8_9HYPH</name>
<dbReference type="EMBL" id="JAABLQ010000001">
    <property type="protein sequence ID" value="NBN78934.1"/>
    <property type="molecule type" value="Genomic_DNA"/>
</dbReference>
<organism evidence="3 4">
    <name type="scientific">Pannonibacter tanglangensis</name>
    <dbReference type="NCBI Taxonomy" id="2750084"/>
    <lineage>
        <taxon>Bacteria</taxon>
        <taxon>Pseudomonadati</taxon>
        <taxon>Pseudomonadota</taxon>
        <taxon>Alphaproteobacteria</taxon>
        <taxon>Hyphomicrobiales</taxon>
        <taxon>Stappiaceae</taxon>
        <taxon>Pannonibacter</taxon>
    </lineage>
</organism>